<dbReference type="RefSeq" id="WP_057815213.1">
    <property type="nucleotide sequence ID" value="NZ_CAXRJZ010000033.1"/>
</dbReference>
<keyword evidence="4" id="KW-1185">Reference proteome</keyword>
<reference evidence="2 4" key="1">
    <citation type="submission" date="2015-04" db="EMBL/GenBank/DDBJ databases">
        <title>The draft genome sequence of Roseovarius indicus B108T.</title>
        <authorList>
            <person name="Li G."/>
            <person name="Lai Q."/>
            <person name="Shao Z."/>
            <person name="Yan P."/>
        </authorList>
    </citation>
    <scope>NUCLEOTIDE SEQUENCE [LARGE SCALE GENOMIC DNA]</scope>
    <source>
        <strain evidence="2 4">B108</strain>
    </source>
</reference>
<reference evidence="3 5" key="2">
    <citation type="submission" date="2018-08" db="EMBL/GenBank/DDBJ databases">
        <title>Genetic Globetrotter - A new plasmid hitch-hiking vast phylogenetic and geographic distances.</title>
        <authorList>
            <person name="Vollmers J."/>
            <person name="Petersen J."/>
        </authorList>
    </citation>
    <scope>NUCLEOTIDE SEQUENCE [LARGE SCALE GENOMIC DNA]</scope>
    <source>
        <strain evidence="3 5">DSM 26383</strain>
    </source>
</reference>
<dbReference type="KEGG" id="rid:RIdsm_02839"/>
<gene>
    <name evidence="3" type="ORF">RIdsm_02839</name>
    <name evidence="2" type="ORF">XM52_08305</name>
</gene>
<dbReference type="InterPro" id="IPR009506">
    <property type="entry name" value="YjiS-like"/>
</dbReference>
<name>A0A0T5PAY1_9RHOB</name>
<evidence type="ECO:0000259" key="1">
    <source>
        <dbReference type="Pfam" id="PF06568"/>
    </source>
</evidence>
<evidence type="ECO:0000313" key="5">
    <source>
        <dbReference type="Proteomes" id="UP000325785"/>
    </source>
</evidence>
<dbReference type="OrthoDB" id="8005167at2"/>
<sequence>MSALTQSDRMVSSHLSRRAPRVPFLTAWVARSVRVALLWQHRHRTRTQLKQLPPHLLRDVGLTEDDARIERTKPFWRP</sequence>
<dbReference type="AlphaFoldDB" id="A0A0T5PAY1"/>
<evidence type="ECO:0000313" key="4">
    <source>
        <dbReference type="Proteomes" id="UP000051401"/>
    </source>
</evidence>
<organism evidence="2 4">
    <name type="scientific">Roseovarius indicus</name>
    <dbReference type="NCBI Taxonomy" id="540747"/>
    <lineage>
        <taxon>Bacteria</taxon>
        <taxon>Pseudomonadati</taxon>
        <taxon>Pseudomonadota</taxon>
        <taxon>Alphaproteobacteria</taxon>
        <taxon>Rhodobacterales</taxon>
        <taxon>Roseobacteraceae</taxon>
        <taxon>Roseovarius</taxon>
    </lineage>
</organism>
<dbReference type="Proteomes" id="UP000051401">
    <property type="component" value="Unassembled WGS sequence"/>
</dbReference>
<dbReference type="PATRIC" id="fig|540747.5.peg.4449"/>
<evidence type="ECO:0000313" key="3">
    <source>
        <dbReference type="EMBL" id="QEW27030.1"/>
    </source>
</evidence>
<protein>
    <recommendedName>
        <fullName evidence="1">YjiS-like domain-containing protein</fullName>
    </recommendedName>
</protein>
<dbReference type="EMBL" id="LAXI01000004">
    <property type="protein sequence ID" value="KRS18148.1"/>
    <property type="molecule type" value="Genomic_DNA"/>
</dbReference>
<proteinExistence type="predicted"/>
<dbReference type="Pfam" id="PF06568">
    <property type="entry name" value="YjiS-like"/>
    <property type="match status" value="1"/>
</dbReference>
<dbReference type="EMBL" id="CP031598">
    <property type="protein sequence ID" value="QEW27030.1"/>
    <property type="molecule type" value="Genomic_DNA"/>
</dbReference>
<feature type="domain" description="YjiS-like" evidence="1">
    <location>
        <begin position="38"/>
        <end position="68"/>
    </location>
</feature>
<accession>A0A0T5PAY1</accession>
<dbReference type="Proteomes" id="UP000325785">
    <property type="component" value="Chromosome"/>
</dbReference>
<evidence type="ECO:0000313" key="2">
    <source>
        <dbReference type="EMBL" id="KRS18148.1"/>
    </source>
</evidence>